<dbReference type="RefSeq" id="WP_313915422.1">
    <property type="nucleotide sequence ID" value="NZ_CP135076.1"/>
</dbReference>
<protein>
    <recommendedName>
        <fullName evidence="6">Flagellar secretion chaperone FliS</fullName>
    </recommendedName>
</protein>
<evidence type="ECO:0000256" key="2">
    <source>
        <dbReference type="ARBA" id="ARBA00008787"/>
    </source>
</evidence>
<evidence type="ECO:0000256" key="4">
    <source>
        <dbReference type="ARBA" id="ARBA00022795"/>
    </source>
</evidence>
<evidence type="ECO:0000256" key="3">
    <source>
        <dbReference type="ARBA" id="ARBA00022490"/>
    </source>
</evidence>
<dbReference type="Proteomes" id="UP001302249">
    <property type="component" value="Chromosome"/>
</dbReference>
<dbReference type="InterPro" id="IPR003713">
    <property type="entry name" value="FliS"/>
</dbReference>
<evidence type="ECO:0000313" key="7">
    <source>
        <dbReference type="EMBL" id="WNO53708.1"/>
    </source>
</evidence>
<keyword evidence="7" id="KW-0969">Cilium</keyword>
<dbReference type="Pfam" id="PF02561">
    <property type="entry name" value="FliS"/>
    <property type="match status" value="1"/>
</dbReference>
<keyword evidence="7" id="KW-0966">Cell projection</keyword>
<organism evidence="7 8">
    <name type="scientific">Stakelama saccharophila</name>
    <dbReference type="NCBI Taxonomy" id="3075605"/>
    <lineage>
        <taxon>Bacteria</taxon>
        <taxon>Pseudomonadati</taxon>
        <taxon>Pseudomonadota</taxon>
        <taxon>Alphaproteobacteria</taxon>
        <taxon>Sphingomonadales</taxon>
        <taxon>Sphingomonadaceae</taxon>
        <taxon>Stakelama</taxon>
    </lineage>
</organism>
<dbReference type="EMBL" id="CP135076">
    <property type="protein sequence ID" value="WNO53708.1"/>
    <property type="molecule type" value="Genomic_DNA"/>
</dbReference>
<dbReference type="Gene3D" id="1.20.120.340">
    <property type="entry name" value="Flagellar protein FliS"/>
    <property type="match status" value="1"/>
</dbReference>
<name>A0ABZ0BA21_9SPHN</name>
<comment type="subcellular location">
    <subcellularLocation>
        <location evidence="1 6">Cytoplasm</location>
        <location evidence="1 6">Cytosol</location>
    </subcellularLocation>
</comment>
<keyword evidence="8" id="KW-1185">Reference proteome</keyword>
<keyword evidence="4 6" id="KW-1005">Bacterial flagellum biogenesis</keyword>
<evidence type="ECO:0000256" key="5">
    <source>
        <dbReference type="ARBA" id="ARBA00023186"/>
    </source>
</evidence>
<dbReference type="SUPFAM" id="SSF101116">
    <property type="entry name" value="Flagellar export chaperone FliS"/>
    <property type="match status" value="1"/>
</dbReference>
<keyword evidence="5" id="KW-0143">Chaperone</keyword>
<evidence type="ECO:0000256" key="1">
    <source>
        <dbReference type="ARBA" id="ARBA00004514"/>
    </source>
</evidence>
<dbReference type="InterPro" id="IPR036584">
    <property type="entry name" value="FliS_sf"/>
</dbReference>
<evidence type="ECO:0000313" key="8">
    <source>
        <dbReference type="Proteomes" id="UP001302249"/>
    </source>
</evidence>
<keyword evidence="3 6" id="KW-0963">Cytoplasm</keyword>
<reference evidence="7 8" key="1">
    <citation type="submission" date="2023-09" db="EMBL/GenBank/DDBJ databases">
        <authorList>
            <person name="Rey-Velasco X."/>
        </authorList>
    </citation>
    <scope>NUCLEOTIDE SEQUENCE [LARGE SCALE GENOMIC DNA]</scope>
    <source>
        <strain evidence="7 8">W311</strain>
    </source>
</reference>
<gene>
    <name evidence="7" type="ORF">RPR59_00095</name>
</gene>
<accession>A0ABZ0BA21</accession>
<dbReference type="CDD" id="cd16098">
    <property type="entry name" value="FliS"/>
    <property type="match status" value="1"/>
</dbReference>
<evidence type="ECO:0000256" key="6">
    <source>
        <dbReference type="PIRNR" id="PIRNR039090"/>
    </source>
</evidence>
<sequence>MYRYATALAGNPAETYRQIDLVSRAGGADPHQLVGLLYEEGVRALETAAWAVENKQYQIKSERITRATAILFALESGLDFTRGGDVSRTLATLYRGLRESVVAASIGQDPAPFRTAAQSLREIAEAWASVRA</sequence>
<dbReference type="PANTHER" id="PTHR34773:SF1">
    <property type="entry name" value="FLAGELLAR SECRETION CHAPERONE FLIS"/>
    <property type="match status" value="1"/>
</dbReference>
<proteinExistence type="inferred from homology"/>
<dbReference type="PANTHER" id="PTHR34773">
    <property type="entry name" value="FLAGELLAR SECRETION CHAPERONE FLIS"/>
    <property type="match status" value="1"/>
</dbReference>
<comment type="similarity">
    <text evidence="2 6">Belongs to the FliS family.</text>
</comment>
<keyword evidence="7" id="KW-0282">Flagellum</keyword>
<dbReference type="PIRSF" id="PIRSF039090">
    <property type="entry name" value="Flis"/>
    <property type="match status" value="1"/>
</dbReference>